<protein>
    <recommendedName>
        <fullName evidence="5">AAA+ ATPase domain-containing protein</fullName>
    </recommendedName>
</protein>
<dbReference type="PANTHER" id="PTHR43788:SF8">
    <property type="entry name" value="DNA-BINDING PROTEIN SMUBP-2"/>
    <property type="match status" value="1"/>
</dbReference>
<dbReference type="OrthoDB" id="9757917at2"/>
<reference evidence="7" key="1">
    <citation type="submission" date="2016-10" db="EMBL/GenBank/DDBJ databases">
        <authorList>
            <person name="Varghese N."/>
            <person name="Submissions S."/>
        </authorList>
    </citation>
    <scope>NUCLEOTIDE SEQUENCE [LARGE SCALE GENOMIC DNA]</scope>
    <source>
        <strain evidence="7">CGMCC 1.6963</strain>
    </source>
</reference>
<dbReference type="Gene3D" id="3.40.50.300">
    <property type="entry name" value="P-loop containing nucleotide triphosphate hydrolases"/>
    <property type="match status" value="2"/>
</dbReference>
<dbReference type="InterPro" id="IPR012337">
    <property type="entry name" value="RNaseH-like_sf"/>
</dbReference>
<dbReference type="InterPro" id="IPR050534">
    <property type="entry name" value="Coronavir_polyprotein_1ab"/>
</dbReference>
<keyword evidence="1" id="KW-0547">Nucleotide-binding</keyword>
<dbReference type="PANTHER" id="PTHR43788">
    <property type="entry name" value="DNA2/NAM7 HELICASE FAMILY MEMBER"/>
    <property type="match status" value="1"/>
</dbReference>
<dbReference type="NCBIfam" id="TIGR03491">
    <property type="entry name" value="TM0106 family RecB-like putative nuclease"/>
    <property type="match status" value="1"/>
</dbReference>
<dbReference type="InterPro" id="IPR038720">
    <property type="entry name" value="YprB_RNase_H-like_dom"/>
</dbReference>
<keyword evidence="2" id="KW-0378">Hydrolase</keyword>
<dbReference type="InterPro" id="IPR019993">
    <property type="entry name" value="RecB_nuclease_TM0106_put"/>
</dbReference>
<dbReference type="SUPFAM" id="SSF52540">
    <property type="entry name" value="P-loop containing nucleoside triphosphate hydrolases"/>
    <property type="match status" value="1"/>
</dbReference>
<keyword evidence="4" id="KW-0067">ATP-binding</keyword>
<dbReference type="Gene3D" id="1.10.150.20">
    <property type="entry name" value="5' to 3' exonuclease, C-terminal subdomain"/>
    <property type="match status" value="1"/>
</dbReference>
<dbReference type="AlphaFoldDB" id="A0A1H9XV32"/>
<evidence type="ECO:0000256" key="3">
    <source>
        <dbReference type="ARBA" id="ARBA00022806"/>
    </source>
</evidence>
<dbReference type="CDD" id="cd17934">
    <property type="entry name" value="DEXXQc_Upf1-like"/>
    <property type="match status" value="1"/>
</dbReference>
<sequence>MQRVDGRLVLSPTDLTKHVACPHITTLDLLALDTPAADLGATDPDDALNLVFAKGLAHEADYLQVLSDRGLSVVEIEGFGRDREAAEAATVQAMSDGVDVVYQATLFDGAWVGHADFLLRTERPSLLGDWSYDIADTKLARRLKVPALLQMATYAARLEVLQGVAPRRLVVVTGDKAEHPWRLVDVAPYARRRREALLEAIETATPTESVPSSQCSQCRWQHRCAQEWVDSDDLVQVAGLRAAHREALRANGIRTLAELAAASVEDVRDAVGSGVAARLLQQARLQVAERTTGEPRYELLSPEPGRGLQGLPEPSPGDVYLDFEGDPWADDGRGREYLAGLWDRSGTFTGFWAHSGQEEKELTEGLLDELMRRWAADPGMHVYHYAAYERTALERLTGRHGTREAELDQLLRGERLVDLYAVVKQGLRISKPSYSIKKLEDFYWGHTRSAGEAGAEEAVADAMTSVVEYERWLTERDDSILERIRAYNEDDVRSTHDLHAWLEERRDELAAQGHDLTRPLPPGWEEPGEEERAETALAEQLLEAGHDLLAGCVGWHRREARPAWWDYFRYEGLDTRELVEDATAVGGLGAPTFVRDVLNAKGRPTSKVWRYAFEPQDCKLPVDKYVHDVDTHTSVGRLCGFDGVEGWLELSMKASKEPPTPRGVKPPGPLLDGVLRESIAATAFEVLAGERPTAARLLDRVVPSADVLALRPGEGPAEAVVRVGRGLRGEVLAVQGPPGTGKTYAAAQLIRALLDDGLRVGVTALSHAVVGNVLEQVERPALQKVSELPDDDPGAASQVRFTTDNGEARDALLSGEVSLVGGTAWLWAREDMRGAVDVLVIDEAGQFSLANAVAVAPAATSLVLLGDPQQLTQPTRATHPYGAGVSALEHLIGEHDTVPPDLGVFLGTTWRLHPEVAAFVSELSYEGRLHAQAGRERQAIGGEGPLSGSGLRWVPVEHVGCSASSDEEAVVVADLAKDLLARTWTDVDGVTHPMTEDDILVVAPFNAHVARLHGELPAGIRVGTVDRFQGREAPVVVYAMASSTAADAPRGVDFLYDLHRFNVALSRAKAMSVVVASPALLDAPVHSPEQLRAVNALCRYVDEAVEVGL</sequence>
<dbReference type="CDD" id="cd18808">
    <property type="entry name" value="SF1_C_Upf1"/>
    <property type="match status" value="1"/>
</dbReference>
<dbReference type="Pfam" id="PF13087">
    <property type="entry name" value="AAA_12"/>
    <property type="match status" value="1"/>
</dbReference>
<dbReference type="STRING" id="587636.SAMN05216199_0591"/>
<dbReference type="GO" id="GO:0043139">
    <property type="term" value="F:5'-3' DNA helicase activity"/>
    <property type="evidence" value="ECO:0007669"/>
    <property type="project" value="TreeGrafter"/>
</dbReference>
<gene>
    <name evidence="6" type="ORF">SAMN05216199_0591</name>
</gene>
<dbReference type="GO" id="GO:0005524">
    <property type="term" value="F:ATP binding"/>
    <property type="evidence" value="ECO:0007669"/>
    <property type="project" value="UniProtKB-KW"/>
</dbReference>
<keyword evidence="7" id="KW-1185">Reference proteome</keyword>
<evidence type="ECO:0000259" key="5">
    <source>
        <dbReference type="SMART" id="SM00382"/>
    </source>
</evidence>
<evidence type="ECO:0000256" key="2">
    <source>
        <dbReference type="ARBA" id="ARBA00022801"/>
    </source>
</evidence>
<evidence type="ECO:0000256" key="1">
    <source>
        <dbReference type="ARBA" id="ARBA00022741"/>
    </source>
</evidence>
<feature type="domain" description="AAA+ ATPase" evidence="5">
    <location>
        <begin position="728"/>
        <end position="930"/>
    </location>
</feature>
<proteinExistence type="predicted"/>
<dbReference type="RefSeq" id="WP_091763377.1">
    <property type="nucleotide sequence ID" value="NZ_FOHB01000017.1"/>
</dbReference>
<evidence type="ECO:0000313" key="6">
    <source>
        <dbReference type="EMBL" id="SES50038.1"/>
    </source>
</evidence>
<organism evidence="6 7">
    <name type="scientific">Pedococcus cremeus</name>
    <dbReference type="NCBI Taxonomy" id="587636"/>
    <lineage>
        <taxon>Bacteria</taxon>
        <taxon>Bacillati</taxon>
        <taxon>Actinomycetota</taxon>
        <taxon>Actinomycetes</taxon>
        <taxon>Micrococcales</taxon>
        <taxon>Intrasporangiaceae</taxon>
        <taxon>Pedococcus</taxon>
    </lineage>
</organism>
<dbReference type="GO" id="GO:0016787">
    <property type="term" value="F:hydrolase activity"/>
    <property type="evidence" value="ECO:0007669"/>
    <property type="project" value="UniProtKB-KW"/>
</dbReference>
<evidence type="ECO:0000313" key="7">
    <source>
        <dbReference type="Proteomes" id="UP000199019"/>
    </source>
</evidence>
<dbReference type="InterPro" id="IPR041679">
    <property type="entry name" value="DNA2/NAM7-like_C"/>
</dbReference>
<name>A0A1H9XV32_9MICO</name>
<dbReference type="InterPro" id="IPR003593">
    <property type="entry name" value="AAA+_ATPase"/>
</dbReference>
<dbReference type="SUPFAM" id="SSF53098">
    <property type="entry name" value="Ribonuclease H-like"/>
    <property type="match status" value="1"/>
</dbReference>
<dbReference type="EMBL" id="FOHB01000017">
    <property type="protein sequence ID" value="SES50038.1"/>
    <property type="molecule type" value="Genomic_DNA"/>
</dbReference>
<dbReference type="InterPro" id="IPR047187">
    <property type="entry name" value="SF1_C_Upf1"/>
</dbReference>
<dbReference type="SMART" id="SM00382">
    <property type="entry name" value="AAA"/>
    <property type="match status" value="1"/>
</dbReference>
<keyword evidence="3" id="KW-0347">Helicase</keyword>
<dbReference type="Proteomes" id="UP000199019">
    <property type="component" value="Unassembled WGS sequence"/>
</dbReference>
<dbReference type="Pfam" id="PF13604">
    <property type="entry name" value="AAA_30"/>
    <property type="match status" value="1"/>
</dbReference>
<dbReference type="InterPro" id="IPR027417">
    <property type="entry name" value="P-loop_NTPase"/>
</dbReference>
<evidence type="ECO:0000256" key="4">
    <source>
        <dbReference type="ARBA" id="ARBA00022840"/>
    </source>
</evidence>
<accession>A0A1H9XV32</accession>
<dbReference type="Pfam" id="PF13482">
    <property type="entry name" value="RNase_H_2"/>
    <property type="match status" value="1"/>
</dbReference>